<dbReference type="InterPro" id="IPR005025">
    <property type="entry name" value="FMN_Rdtase-like_dom"/>
</dbReference>
<comment type="caution">
    <text evidence="4">The sequence shown here is derived from an EMBL/GenBank/DDBJ whole genome shotgun (WGS) entry which is preliminary data.</text>
</comment>
<evidence type="ECO:0000256" key="1">
    <source>
        <dbReference type="ARBA" id="ARBA00022630"/>
    </source>
</evidence>
<gene>
    <name evidence="4" type="ORF">FYJ65_06720</name>
</gene>
<keyword evidence="5" id="KW-1185">Reference proteome</keyword>
<sequence length="381" mass="42110">MTTSAKSDNEIHNNKPKELLVIRPICEMLGRIGRMEQVLGDCLTRLEAEGIRVTLVEKVSELEDIPMPGKKVIFAICLSESGVNLEYYRLLEAFRLHPHCLDGSVGGIIVDGASDLYTKALARRMAFSANSSGCTFPGKPLVEATGTLANFRVLSQITGKSVEEVYALQVENLMRKVLDFDLTDAGWCYPDDAPSASPLHIAAIHSGSRKTSNTLLLWDMIRRNLPKDTVVEEVSLRNGSIQDCRGCTFETCRHFGEKEDCFYGGIMTEKVFPAILRSDAVMLISPNYNDALSANLTAMVNRLTALFRTHDFSKKRIYSLVVSGYSGGDIVSEQILGAFCFNKNFILPGRFAIVETANDPGAILNVPGIETKARTFARHMW</sequence>
<dbReference type="EMBL" id="VUNA01000012">
    <property type="protein sequence ID" value="MST71023.1"/>
    <property type="molecule type" value="Genomic_DNA"/>
</dbReference>
<reference evidence="4 5" key="1">
    <citation type="submission" date="2019-08" db="EMBL/GenBank/DDBJ databases">
        <title>In-depth cultivation of the pig gut microbiome towards novel bacterial diversity and tailored functional studies.</title>
        <authorList>
            <person name="Wylensek D."/>
            <person name="Hitch T.C.A."/>
            <person name="Clavel T."/>
        </authorList>
    </citation>
    <scope>NUCLEOTIDE SEQUENCE [LARGE SCALE GENOMIC DNA]</scope>
    <source>
        <strain evidence="4 5">WCA-MUC-591-APC-4B</strain>
    </source>
</reference>
<accession>A0A6N7X8Z3</accession>
<evidence type="ECO:0000259" key="3">
    <source>
        <dbReference type="Pfam" id="PF03358"/>
    </source>
</evidence>
<dbReference type="GO" id="GO:0016491">
    <property type="term" value="F:oxidoreductase activity"/>
    <property type="evidence" value="ECO:0007669"/>
    <property type="project" value="InterPro"/>
</dbReference>
<dbReference type="PANTHER" id="PTHR43278:SF4">
    <property type="entry name" value="NAD(P)H-DEPENDENT FMN-CONTAINING OXIDOREDUCTASE YWQN-RELATED"/>
    <property type="match status" value="1"/>
</dbReference>
<dbReference type="Pfam" id="PF03358">
    <property type="entry name" value="FMN_red"/>
    <property type="match status" value="1"/>
</dbReference>
<dbReference type="RefSeq" id="WP_154554585.1">
    <property type="nucleotide sequence ID" value="NZ_VUNA01000012.1"/>
</dbReference>
<dbReference type="Proteomes" id="UP000469424">
    <property type="component" value="Unassembled WGS sequence"/>
</dbReference>
<dbReference type="InterPro" id="IPR051796">
    <property type="entry name" value="ISF_SsuE-like"/>
</dbReference>
<dbReference type="SUPFAM" id="SSF52218">
    <property type="entry name" value="Flavoproteins"/>
    <property type="match status" value="1"/>
</dbReference>
<protein>
    <submittedName>
        <fullName evidence="4">NAD(P)H-dependent oxidoreductase</fullName>
    </submittedName>
</protein>
<organism evidence="4 5">
    <name type="scientific">Mogibacterium kristiansenii</name>
    <dbReference type="NCBI Taxonomy" id="2606708"/>
    <lineage>
        <taxon>Bacteria</taxon>
        <taxon>Bacillati</taxon>
        <taxon>Bacillota</taxon>
        <taxon>Clostridia</taxon>
        <taxon>Peptostreptococcales</taxon>
        <taxon>Anaerovoracaceae</taxon>
        <taxon>Mogibacterium</taxon>
    </lineage>
</organism>
<dbReference type="InterPro" id="IPR029039">
    <property type="entry name" value="Flavoprotein-like_sf"/>
</dbReference>
<dbReference type="AlphaFoldDB" id="A0A6N7X8Z3"/>
<evidence type="ECO:0000313" key="5">
    <source>
        <dbReference type="Proteomes" id="UP000469424"/>
    </source>
</evidence>
<evidence type="ECO:0000256" key="2">
    <source>
        <dbReference type="ARBA" id="ARBA00022643"/>
    </source>
</evidence>
<name>A0A6N7X8Z3_9FIRM</name>
<dbReference type="Gene3D" id="3.40.50.360">
    <property type="match status" value="1"/>
</dbReference>
<feature type="domain" description="NADPH-dependent FMN reductase-like" evidence="3">
    <location>
        <begin position="200"/>
        <end position="355"/>
    </location>
</feature>
<dbReference type="PANTHER" id="PTHR43278">
    <property type="entry name" value="NAD(P)H-DEPENDENT FMN-CONTAINING OXIDOREDUCTASE YWQN-RELATED"/>
    <property type="match status" value="1"/>
</dbReference>
<proteinExistence type="predicted"/>
<keyword evidence="2" id="KW-0288">FMN</keyword>
<evidence type="ECO:0000313" key="4">
    <source>
        <dbReference type="EMBL" id="MST71023.1"/>
    </source>
</evidence>
<keyword evidence="1" id="KW-0285">Flavoprotein</keyword>